<accession>A0A5S6QGB5</accession>
<name>A0A5S6QGB5_TRIMR</name>
<feature type="region of interest" description="Disordered" evidence="2">
    <location>
        <begin position="75"/>
        <end position="105"/>
    </location>
</feature>
<evidence type="ECO:0000256" key="2">
    <source>
        <dbReference type="SAM" id="MobiDB-lite"/>
    </source>
</evidence>
<dbReference type="Gene3D" id="4.10.410.20">
    <property type="match status" value="1"/>
</dbReference>
<evidence type="ECO:0000313" key="5">
    <source>
        <dbReference type="Proteomes" id="UP000046395"/>
    </source>
</evidence>
<dbReference type="InterPro" id="IPR000884">
    <property type="entry name" value="TSP1_rpt"/>
</dbReference>
<sequence>MTLPQLLLVLLLSFTVRQCRGGCAEFGICCAGRNTTCVAYDNILINVLPNGQGASQTGKHQYVVVNLKDGGEAQNPSYEISSQTVKRQVDQELSSSSGSGFEPFTGGQLYEEEESAVPLTETSNQPTLYDENVVEEGGTTPQGTTSNEPPASLWPSIMQRSNLCYCDEACVRLKDCCSDYTTVCPVADCRVSAWSQWSACQSGSNHVSNPLSELNCGRGTSRRHREVVQMPQYGGAPCPVLNQQRACYDHSAEQCHKTLSETALILPYKYSSARSLSKKSKIYYDLPKVLFKLRATKSYCVIFEVTWTSWHCASQQDTLSQGQTVCVQCDPRTQISQKEGRCTGHGVDSKRSHWNLLYAKHCYGQWKRVNKSEGCQCDSTYPDLARYIFV</sequence>
<proteinExistence type="predicted"/>
<dbReference type="PROSITE" id="PS50092">
    <property type="entry name" value="TSP1"/>
    <property type="match status" value="1"/>
</dbReference>
<keyword evidence="1" id="KW-1015">Disulfide bond</keyword>
<dbReference type="STRING" id="70415.A0A5S6QGB5"/>
<protein>
    <submittedName>
        <fullName evidence="6">SMB domain-containing protein</fullName>
    </submittedName>
</protein>
<evidence type="ECO:0000256" key="1">
    <source>
        <dbReference type="ARBA" id="ARBA00023157"/>
    </source>
</evidence>
<dbReference type="PANTHER" id="PTHR20920">
    <property type="entry name" value="RPE-SPONDIN"/>
    <property type="match status" value="1"/>
</dbReference>
<keyword evidence="5" id="KW-1185">Reference proteome</keyword>
<evidence type="ECO:0000259" key="4">
    <source>
        <dbReference type="PROSITE" id="PS00524"/>
    </source>
</evidence>
<feature type="signal peptide" evidence="3">
    <location>
        <begin position="1"/>
        <end position="21"/>
    </location>
</feature>
<dbReference type="PROSITE" id="PS00524">
    <property type="entry name" value="SMB_1"/>
    <property type="match status" value="1"/>
</dbReference>
<dbReference type="InterPro" id="IPR001212">
    <property type="entry name" value="Somatomedin_B_dom"/>
</dbReference>
<dbReference type="PANTHER" id="PTHR20920:SF5">
    <property type="entry name" value="SMB DOMAIN-CONTAINING PROTEIN"/>
    <property type="match status" value="1"/>
</dbReference>
<dbReference type="Gene3D" id="2.20.100.10">
    <property type="entry name" value="Thrombospondin type-1 (TSP1) repeat"/>
    <property type="match status" value="1"/>
</dbReference>
<dbReference type="AlphaFoldDB" id="A0A5S6QGB5"/>
<dbReference type="SUPFAM" id="SSF90188">
    <property type="entry name" value="Somatomedin B domain"/>
    <property type="match status" value="1"/>
</dbReference>
<dbReference type="SMART" id="SM00209">
    <property type="entry name" value="TSP1"/>
    <property type="match status" value="1"/>
</dbReference>
<dbReference type="InterPro" id="IPR056801">
    <property type="entry name" value="SBSPON_C"/>
</dbReference>
<reference evidence="6" key="1">
    <citation type="submission" date="2019-12" db="UniProtKB">
        <authorList>
            <consortium name="WormBaseParasite"/>
        </authorList>
    </citation>
    <scope>IDENTIFICATION</scope>
</reference>
<dbReference type="SUPFAM" id="SSF82895">
    <property type="entry name" value="TSP-1 type 1 repeat"/>
    <property type="match status" value="1"/>
</dbReference>
<dbReference type="Pfam" id="PF01033">
    <property type="entry name" value="Somatomedin_B"/>
    <property type="match status" value="1"/>
</dbReference>
<keyword evidence="3" id="KW-0732">Signal</keyword>
<dbReference type="WBParaSite" id="TMUE_2000006170.1">
    <property type="protein sequence ID" value="TMUE_2000006170.1"/>
    <property type="gene ID" value="WBGene00285922"/>
</dbReference>
<dbReference type="InterPro" id="IPR036024">
    <property type="entry name" value="Somatomedin_B-like_dom_sf"/>
</dbReference>
<dbReference type="Proteomes" id="UP000046395">
    <property type="component" value="Unassembled WGS sequence"/>
</dbReference>
<evidence type="ECO:0000313" key="6">
    <source>
        <dbReference type="WBParaSite" id="TMUE_2000006170.1"/>
    </source>
</evidence>
<feature type="domain" description="SMB" evidence="4">
    <location>
        <begin position="164"/>
        <end position="184"/>
    </location>
</feature>
<organism evidence="5 6">
    <name type="scientific">Trichuris muris</name>
    <name type="common">Mouse whipworm</name>
    <dbReference type="NCBI Taxonomy" id="70415"/>
    <lineage>
        <taxon>Eukaryota</taxon>
        <taxon>Metazoa</taxon>
        <taxon>Ecdysozoa</taxon>
        <taxon>Nematoda</taxon>
        <taxon>Enoplea</taxon>
        <taxon>Dorylaimia</taxon>
        <taxon>Trichinellida</taxon>
        <taxon>Trichuridae</taxon>
        <taxon>Trichuris</taxon>
    </lineage>
</organism>
<evidence type="ECO:0000256" key="3">
    <source>
        <dbReference type="SAM" id="SignalP"/>
    </source>
</evidence>
<dbReference type="Pfam" id="PF25031">
    <property type="entry name" value="SBSPON_C"/>
    <property type="match status" value="1"/>
</dbReference>
<feature type="compositionally biased region" description="Polar residues" evidence="2">
    <location>
        <begin position="75"/>
        <end position="99"/>
    </location>
</feature>
<dbReference type="InterPro" id="IPR039942">
    <property type="entry name" value="SBSPO"/>
</dbReference>
<feature type="chain" id="PRO_5024350596" evidence="3">
    <location>
        <begin position="22"/>
        <end position="390"/>
    </location>
</feature>
<dbReference type="InterPro" id="IPR036383">
    <property type="entry name" value="TSP1_rpt_sf"/>
</dbReference>